<keyword evidence="2" id="KW-0436">Ligase</keyword>
<evidence type="ECO:0000256" key="5">
    <source>
        <dbReference type="ARBA" id="ARBA00022990"/>
    </source>
</evidence>
<dbReference type="PANTHER" id="PTHR24095">
    <property type="entry name" value="ACETYL-COENZYME A SYNTHETASE"/>
    <property type="match status" value="1"/>
</dbReference>
<gene>
    <name evidence="8" type="primary">acsA</name>
    <name evidence="8" type="ORF">FAK_13130</name>
</gene>
<evidence type="ECO:0000256" key="4">
    <source>
        <dbReference type="ARBA" id="ARBA00022840"/>
    </source>
</evidence>
<dbReference type="InterPro" id="IPR025110">
    <property type="entry name" value="AMP-bd_C"/>
</dbReference>
<evidence type="ECO:0000313" key="8">
    <source>
        <dbReference type="EMBL" id="BEQ14247.1"/>
    </source>
</evidence>
<dbReference type="GO" id="GO:0005524">
    <property type="term" value="F:ATP binding"/>
    <property type="evidence" value="ECO:0007669"/>
    <property type="project" value="UniProtKB-KW"/>
</dbReference>
<keyword evidence="3" id="KW-0547">Nucleotide-binding</keyword>
<keyword evidence="5" id="KW-0007">Acetylation</keyword>
<evidence type="ECO:0000259" key="6">
    <source>
        <dbReference type="Pfam" id="PF00501"/>
    </source>
</evidence>
<keyword evidence="9" id="KW-1185">Reference proteome</keyword>
<dbReference type="EC" id="6.2.1.1" evidence="1"/>
<dbReference type="EMBL" id="AP028679">
    <property type="protein sequence ID" value="BEQ14247.1"/>
    <property type="molecule type" value="Genomic_DNA"/>
</dbReference>
<protein>
    <recommendedName>
        <fullName evidence="1">acetate--CoA ligase</fullName>
        <ecNumber evidence="1">6.2.1.1</ecNumber>
    </recommendedName>
</protein>
<dbReference type="InterPro" id="IPR045851">
    <property type="entry name" value="AMP-bd_C_sf"/>
</dbReference>
<accession>A0AAU9F1W4</accession>
<sequence>MERARIASHQEGANLPDYQAARRHFSWGQCESEFSWSQSGRLNLAYEAVDRWALGSKADHTALMFARGGESESVSFRRLHRESCRLANLLASLGLSQGQCLAILLPATVESYFIQVACARLGVPYCCLSPYLTREQLIEKLGCLLPAVLVTEPGLAQRLPWEHRPAGIKVIYICEPAGGMEPGDLCLNEAARGQALEHEPVWVGAQHPLSISFTNSPDGPAKAVVHSHGDMAGQLMSARWVLDLKDASVLWCDLDPWGIAATVYGAWAPWLCGVTSVTQAEPMPASTWYRTLEALKVTTLYSSPERLRQLVEAGDDLPGRYDLSRLQHLATLGEPLDAKLFFWTRNNLGLPPHDTWWSAYTGIISLANLPCLDIRLASCGKPLPGIEAAVVDGQGRAQSLLTLGELSLRPDWPGLAGGFWEQGHVVPLEHDPNQWLRTGDLALTDEDGYFYMQGRADDLIRVQDHMVGPHEVESLLAAHAAVEEVAVIARPGDEYRPVFKAFVVPRAGWAPSTRLRRELLDHALSRLAPLTPLADMEFVDSMPRNAAGRLLRRALRAADLGLPLGDTSHME</sequence>
<evidence type="ECO:0000256" key="1">
    <source>
        <dbReference type="ARBA" id="ARBA00013275"/>
    </source>
</evidence>
<name>A0AAU9F1W4_9BACT</name>
<dbReference type="KEGG" id="dmp:FAK_13130"/>
<dbReference type="Gene3D" id="3.40.50.12780">
    <property type="entry name" value="N-terminal domain of ligase-like"/>
    <property type="match status" value="1"/>
</dbReference>
<organism evidence="8 9">
    <name type="scientific">Desulfoferula mesophila</name>
    <dbReference type="NCBI Taxonomy" id="3058419"/>
    <lineage>
        <taxon>Bacteria</taxon>
        <taxon>Pseudomonadati</taxon>
        <taxon>Thermodesulfobacteriota</taxon>
        <taxon>Desulfarculia</taxon>
        <taxon>Desulfarculales</taxon>
        <taxon>Desulfarculaceae</taxon>
        <taxon>Desulfoferula</taxon>
    </lineage>
</organism>
<evidence type="ECO:0000256" key="2">
    <source>
        <dbReference type="ARBA" id="ARBA00022598"/>
    </source>
</evidence>
<evidence type="ECO:0000256" key="3">
    <source>
        <dbReference type="ARBA" id="ARBA00022741"/>
    </source>
</evidence>
<proteinExistence type="predicted"/>
<dbReference type="InterPro" id="IPR042099">
    <property type="entry name" value="ANL_N_sf"/>
</dbReference>
<dbReference type="RefSeq" id="WP_338605962.1">
    <property type="nucleotide sequence ID" value="NZ_AP028679.1"/>
</dbReference>
<dbReference type="SUPFAM" id="SSF56801">
    <property type="entry name" value="Acetyl-CoA synthetase-like"/>
    <property type="match status" value="1"/>
</dbReference>
<keyword evidence="4" id="KW-0067">ATP-binding</keyword>
<dbReference type="Gene3D" id="3.30.300.30">
    <property type="match status" value="1"/>
</dbReference>
<feature type="domain" description="AMP-binding enzyme C-terminal" evidence="7">
    <location>
        <begin position="471"/>
        <end position="548"/>
    </location>
</feature>
<evidence type="ECO:0000259" key="7">
    <source>
        <dbReference type="Pfam" id="PF13193"/>
    </source>
</evidence>
<dbReference type="Pfam" id="PF13193">
    <property type="entry name" value="AMP-binding_C"/>
    <property type="match status" value="1"/>
</dbReference>
<dbReference type="InterPro" id="IPR000873">
    <property type="entry name" value="AMP-dep_synth/lig_dom"/>
</dbReference>
<dbReference type="AlphaFoldDB" id="A0AAU9F1W4"/>
<dbReference type="Pfam" id="PF00501">
    <property type="entry name" value="AMP-binding"/>
    <property type="match status" value="1"/>
</dbReference>
<dbReference type="GO" id="GO:0006085">
    <property type="term" value="P:acetyl-CoA biosynthetic process"/>
    <property type="evidence" value="ECO:0007669"/>
    <property type="project" value="TreeGrafter"/>
</dbReference>
<dbReference type="GO" id="GO:0003987">
    <property type="term" value="F:acetate-CoA ligase activity"/>
    <property type="evidence" value="ECO:0007669"/>
    <property type="project" value="UniProtKB-EC"/>
</dbReference>
<dbReference type="Proteomes" id="UP001366166">
    <property type="component" value="Chromosome"/>
</dbReference>
<dbReference type="PANTHER" id="PTHR24095:SF14">
    <property type="entry name" value="ACETYL-COENZYME A SYNTHETASE 1"/>
    <property type="match status" value="1"/>
</dbReference>
<feature type="domain" description="AMP-dependent synthetase/ligase" evidence="6">
    <location>
        <begin position="55"/>
        <end position="410"/>
    </location>
</feature>
<evidence type="ECO:0000313" key="9">
    <source>
        <dbReference type="Proteomes" id="UP001366166"/>
    </source>
</evidence>
<reference evidence="9" key="1">
    <citation type="journal article" date="2023" name="Arch. Microbiol.">
        <title>Desulfoferula mesophilus gen. nov. sp. nov., a mesophilic sulfate-reducing bacterium isolated from a brackish lake sediment.</title>
        <authorList>
            <person name="Watanabe T."/>
            <person name="Yabe T."/>
            <person name="Tsuji J.M."/>
            <person name="Fukui M."/>
        </authorList>
    </citation>
    <scope>NUCLEOTIDE SEQUENCE [LARGE SCALE GENOMIC DNA]</scope>
    <source>
        <strain evidence="9">12FAK</strain>
    </source>
</reference>